<evidence type="ECO:0000256" key="1">
    <source>
        <dbReference type="ARBA" id="ARBA00004651"/>
    </source>
</evidence>
<evidence type="ECO:0000256" key="3">
    <source>
        <dbReference type="ARBA" id="ARBA00022475"/>
    </source>
</evidence>
<gene>
    <name evidence="9" type="ORF">BFG04_00860</name>
</gene>
<comment type="caution">
    <text evidence="9">The sequence shown here is derived from an EMBL/GenBank/DDBJ whole genome shotgun (WGS) entry which is preliminary data.</text>
</comment>
<evidence type="ECO:0000313" key="9">
    <source>
        <dbReference type="EMBL" id="OPA81724.1"/>
    </source>
</evidence>
<dbReference type="RefSeq" id="WP_078415265.1">
    <property type="nucleotide sequence ID" value="NZ_MCRK01000012.1"/>
</dbReference>
<accession>A0AAX0LCE7</accession>
<evidence type="ECO:0000313" key="10">
    <source>
        <dbReference type="Proteomes" id="UP000189728"/>
    </source>
</evidence>
<keyword evidence="5 7" id="KW-1133">Transmembrane helix</keyword>
<dbReference type="CDD" id="cd06173">
    <property type="entry name" value="MFS_MefA_like"/>
    <property type="match status" value="1"/>
</dbReference>
<reference evidence="9 10" key="1">
    <citation type="submission" date="2016-08" db="EMBL/GenBank/DDBJ databases">
        <title>Campylobacter species from sea mammals.</title>
        <authorList>
            <person name="Gilbert M.J."/>
            <person name="Byrne B.A."/>
            <person name="Zomer A.L."/>
            <person name="Wagenaar J.A."/>
        </authorList>
    </citation>
    <scope>NUCLEOTIDE SEQUENCE [LARGE SCALE GENOMIC DNA]</scope>
    <source>
        <strain evidence="9 10">1105248</strain>
    </source>
</reference>
<dbReference type="EMBL" id="MCRK01000012">
    <property type="protein sequence ID" value="OPA81724.1"/>
    <property type="molecule type" value="Genomic_DNA"/>
</dbReference>
<evidence type="ECO:0000256" key="4">
    <source>
        <dbReference type="ARBA" id="ARBA00022692"/>
    </source>
</evidence>
<evidence type="ECO:0000256" key="2">
    <source>
        <dbReference type="ARBA" id="ARBA00022448"/>
    </source>
</evidence>
<evidence type="ECO:0000259" key="8">
    <source>
        <dbReference type="PROSITE" id="PS50850"/>
    </source>
</evidence>
<comment type="subcellular location">
    <subcellularLocation>
        <location evidence="1">Cell membrane</location>
        <topology evidence="1">Multi-pass membrane protein</topology>
    </subcellularLocation>
</comment>
<keyword evidence="3" id="KW-1003">Cell membrane</keyword>
<keyword evidence="2" id="KW-0813">Transport</keyword>
<dbReference type="GO" id="GO:0022857">
    <property type="term" value="F:transmembrane transporter activity"/>
    <property type="evidence" value="ECO:0007669"/>
    <property type="project" value="InterPro"/>
</dbReference>
<evidence type="ECO:0000256" key="7">
    <source>
        <dbReference type="SAM" id="Phobius"/>
    </source>
</evidence>
<feature type="transmembrane region" description="Helical" evidence="7">
    <location>
        <begin position="16"/>
        <end position="33"/>
    </location>
</feature>
<dbReference type="PANTHER" id="PTHR23513">
    <property type="entry name" value="INTEGRAL MEMBRANE EFFLUX PROTEIN-RELATED"/>
    <property type="match status" value="1"/>
</dbReference>
<dbReference type="Gene3D" id="1.20.1250.20">
    <property type="entry name" value="MFS general substrate transporter like domains"/>
    <property type="match status" value="1"/>
</dbReference>
<dbReference type="PANTHER" id="PTHR23513:SF11">
    <property type="entry name" value="STAPHYLOFERRIN A TRANSPORTER"/>
    <property type="match status" value="1"/>
</dbReference>
<dbReference type="AlphaFoldDB" id="A0AAX0LCE7"/>
<feature type="transmembrane region" description="Helical" evidence="7">
    <location>
        <begin position="349"/>
        <end position="368"/>
    </location>
</feature>
<dbReference type="Proteomes" id="UP000189728">
    <property type="component" value="Unassembled WGS sequence"/>
</dbReference>
<feature type="domain" description="Major facilitator superfamily (MFS) profile" evidence="8">
    <location>
        <begin position="16"/>
        <end position="400"/>
    </location>
</feature>
<evidence type="ECO:0000256" key="5">
    <source>
        <dbReference type="ARBA" id="ARBA00022989"/>
    </source>
</evidence>
<feature type="transmembrane region" description="Helical" evidence="7">
    <location>
        <begin position="314"/>
        <end position="337"/>
    </location>
</feature>
<name>A0AAX0LCE7_9BACT</name>
<dbReference type="Pfam" id="PF05977">
    <property type="entry name" value="MFS_3"/>
    <property type="match status" value="1"/>
</dbReference>
<feature type="transmembrane region" description="Helical" evidence="7">
    <location>
        <begin position="82"/>
        <end position="102"/>
    </location>
</feature>
<feature type="transmembrane region" description="Helical" evidence="7">
    <location>
        <begin position="374"/>
        <end position="395"/>
    </location>
</feature>
<proteinExistence type="predicted"/>
<feature type="transmembrane region" description="Helical" evidence="7">
    <location>
        <begin position="108"/>
        <end position="125"/>
    </location>
</feature>
<organism evidence="9 10">
    <name type="scientific">Campylobacter pinnipediorum subsp. pinnipediorum</name>
    <dbReference type="NCBI Taxonomy" id="1660067"/>
    <lineage>
        <taxon>Bacteria</taxon>
        <taxon>Pseudomonadati</taxon>
        <taxon>Campylobacterota</taxon>
        <taxon>Epsilonproteobacteria</taxon>
        <taxon>Campylobacterales</taxon>
        <taxon>Campylobacteraceae</taxon>
        <taxon>Campylobacter</taxon>
    </lineage>
</organism>
<dbReference type="SUPFAM" id="SSF103473">
    <property type="entry name" value="MFS general substrate transporter"/>
    <property type="match status" value="1"/>
</dbReference>
<feature type="transmembrane region" description="Helical" evidence="7">
    <location>
        <begin position="146"/>
        <end position="168"/>
    </location>
</feature>
<feature type="transmembrane region" description="Helical" evidence="7">
    <location>
        <begin position="258"/>
        <end position="279"/>
    </location>
</feature>
<keyword evidence="4 7" id="KW-0812">Transmembrane</keyword>
<feature type="transmembrane region" description="Helical" evidence="7">
    <location>
        <begin position="45"/>
        <end position="70"/>
    </location>
</feature>
<feature type="transmembrane region" description="Helical" evidence="7">
    <location>
        <begin position="174"/>
        <end position="194"/>
    </location>
</feature>
<evidence type="ECO:0000256" key="6">
    <source>
        <dbReference type="ARBA" id="ARBA00023136"/>
    </source>
</evidence>
<dbReference type="InterPro" id="IPR020846">
    <property type="entry name" value="MFS_dom"/>
</dbReference>
<dbReference type="GO" id="GO:0005886">
    <property type="term" value="C:plasma membrane"/>
    <property type="evidence" value="ECO:0007669"/>
    <property type="project" value="UniProtKB-SubCell"/>
</dbReference>
<protein>
    <submittedName>
        <fullName evidence="9">MFS transporter</fullName>
    </submittedName>
</protein>
<dbReference type="InterPro" id="IPR036259">
    <property type="entry name" value="MFS_trans_sf"/>
</dbReference>
<feature type="transmembrane region" description="Helical" evidence="7">
    <location>
        <begin position="291"/>
        <end position="308"/>
    </location>
</feature>
<dbReference type="InterPro" id="IPR010290">
    <property type="entry name" value="TM_effector"/>
</dbReference>
<keyword evidence="6 7" id="KW-0472">Membrane</keyword>
<feature type="transmembrane region" description="Helical" evidence="7">
    <location>
        <begin position="228"/>
        <end position="246"/>
    </location>
</feature>
<dbReference type="PROSITE" id="PS50850">
    <property type="entry name" value="MFS"/>
    <property type="match status" value="1"/>
</dbReference>
<sequence>MLISEDSSFAPLKQKLFLVLWVATVVGNIGSFIRDVASSWLITDLSASPAAVSLIQAATTLPVFLLAIPAGVMSDILDRRKFLIAIQLLLASSSISLMFLSMTGLQSVATLVLFTFVGGIGAALMGPTWQTIVPELVQRKELKNAVALNSLGINIARAVGPAVGGVVLAQFGAYFAYGMDVISYVFVISALLWWKPQVKVKDELFENFGGAFRAGLRYAKSSKPLHAVLFRTIIYFIFVSAMWALLPLVARKLLSGTAGFYGILLASIGLGAIIGAIVLPRLRKRFDSDKLIVLSAVLSGIVMLGLSFAPPKFIAVIAVFFLGSAWIIALTTLNSVTQTILPNWVRGRSLAIYITTFNGAMTAGSLIWGVVAQYIGISLTLVGAAILLVVANILASRKKLPLGEDDLSPAQHWEDPYTHSKIDLHRSPVLVQVEYLVKKSDQEEFLHKIKKLAEHRKKDGAYAWGIVQSTHDEEVLLEWFFVENWAEHLRQHNRVSKVDAMLQAEVNAYHQGEKPNIKHFVGMN</sequence>